<feature type="transmembrane region" description="Helical" evidence="1">
    <location>
        <begin position="193"/>
        <end position="210"/>
    </location>
</feature>
<dbReference type="OrthoDB" id="1975933at2"/>
<feature type="transmembrane region" description="Helical" evidence="1">
    <location>
        <begin position="16"/>
        <end position="42"/>
    </location>
</feature>
<dbReference type="RefSeq" id="WP_077849814.1">
    <property type="nucleotide sequence ID" value="NZ_LZZM01000229.1"/>
</dbReference>
<gene>
    <name evidence="2" type="ORF">CLPUN_49150</name>
</gene>
<evidence type="ECO:0000313" key="2">
    <source>
        <dbReference type="EMBL" id="OOM71634.1"/>
    </source>
</evidence>
<proteinExistence type="predicted"/>
<organism evidence="2 3">
    <name type="scientific">Clostridium puniceum</name>
    <dbReference type="NCBI Taxonomy" id="29367"/>
    <lineage>
        <taxon>Bacteria</taxon>
        <taxon>Bacillati</taxon>
        <taxon>Bacillota</taxon>
        <taxon>Clostridia</taxon>
        <taxon>Eubacteriales</taxon>
        <taxon>Clostridiaceae</taxon>
        <taxon>Clostridium</taxon>
    </lineage>
</organism>
<name>A0A1S8T1Z9_9CLOT</name>
<keyword evidence="1" id="KW-1133">Transmembrane helix</keyword>
<comment type="caution">
    <text evidence="2">The sequence shown here is derived from an EMBL/GenBank/DDBJ whole genome shotgun (WGS) entry which is preliminary data.</text>
</comment>
<dbReference type="Pfam" id="PF04854">
    <property type="entry name" value="DUF624"/>
    <property type="match status" value="1"/>
</dbReference>
<keyword evidence="3" id="KW-1185">Reference proteome</keyword>
<feature type="transmembrane region" description="Helical" evidence="1">
    <location>
        <begin position="159"/>
        <end position="187"/>
    </location>
</feature>
<evidence type="ECO:0008006" key="4">
    <source>
        <dbReference type="Google" id="ProtNLM"/>
    </source>
</evidence>
<evidence type="ECO:0000256" key="1">
    <source>
        <dbReference type="SAM" id="Phobius"/>
    </source>
</evidence>
<protein>
    <recommendedName>
        <fullName evidence="4">Membrane protein YesL</fullName>
    </recommendedName>
</protein>
<evidence type="ECO:0000313" key="3">
    <source>
        <dbReference type="Proteomes" id="UP000190890"/>
    </source>
</evidence>
<feature type="transmembrane region" description="Helical" evidence="1">
    <location>
        <begin position="100"/>
        <end position="120"/>
    </location>
</feature>
<keyword evidence="1" id="KW-0472">Membrane</keyword>
<reference evidence="2 3" key="1">
    <citation type="submission" date="2016-05" db="EMBL/GenBank/DDBJ databases">
        <title>Microbial solvent formation.</title>
        <authorList>
            <person name="Poehlein A."/>
            <person name="Montoya Solano J.D."/>
            <person name="Flitsch S."/>
            <person name="Krabben P."/>
            <person name="Duerre P."/>
            <person name="Daniel R."/>
        </authorList>
    </citation>
    <scope>NUCLEOTIDE SEQUENCE [LARGE SCALE GENOMIC DNA]</scope>
    <source>
        <strain evidence="2 3">DSM 2619</strain>
    </source>
</reference>
<dbReference type="EMBL" id="LZZM01000229">
    <property type="protein sequence ID" value="OOM71634.1"/>
    <property type="molecule type" value="Genomic_DNA"/>
</dbReference>
<feature type="transmembrane region" description="Helical" evidence="1">
    <location>
        <begin position="48"/>
        <end position="68"/>
    </location>
</feature>
<dbReference type="InterPro" id="IPR006938">
    <property type="entry name" value="DUF624"/>
</dbReference>
<sequence length="234" mass="27181">MKKEFYDKPLYSISNYVIAFLLSSIYLTISNILLIVFFIFTAISPNSFNLLLCFICLIPLGPSLGALYSTTGKVIREKDIYFSSYFWNTYKTNFISNLKLWMIELIAITILFIDFQYFYLHSPGNGIYIIFIVLIVISLIVGFYAFAINSRFELKLKDLLVLSLYYVIKKFPVTIIKIAVIVLGYFVLKNVSIVFISFLPTMACIIFYFYDKVIFAELENKFMSSNNDNKDEIK</sequence>
<keyword evidence="1" id="KW-0812">Transmembrane</keyword>
<accession>A0A1S8T1Z9</accession>
<dbReference type="Proteomes" id="UP000190890">
    <property type="component" value="Unassembled WGS sequence"/>
</dbReference>
<dbReference type="AlphaFoldDB" id="A0A1S8T1Z9"/>
<feature type="transmembrane region" description="Helical" evidence="1">
    <location>
        <begin position="126"/>
        <end position="147"/>
    </location>
</feature>
<dbReference type="STRING" id="29367.CLPUN_49150"/>